<comment type="similarity">
    <text evidence="11">Belongs to the UlaA family.</text>
</comment>
<dbReference type="EMBL" id="SLUN01000007">
    <property type="protein sequence ID" value="TCL71581.1"/>
    <property type="molecule type" value="Genomic_DNA"/>
</dbReference>
<feature type="transmembrane region" description="Helical" evidence="14">
    <location>
        <begin position="400"/>
        <end position="423"/>
    </location>
</feature>
<dbReference type="Proteomes" id="UP000295008">
    <property type="component" value="Unassembled WGS sequence"/>
</dbReference>
<dbReference type="InterPro" id="IPR051562">
    <property type="entry name" value="Ascorbate-PTS_EIIC"/>
</dbReference>
<keyword evidence="16" id="KW-1185">Reference proteome</keyword>
<protein>
    <recommendedName>
        <fullName evidence="12">Ascorbate-specific PTS system EIIC component</fullName>
    </recommendedName>
    <alternativeName>
        <fullName evidence="13">Ascorbate-specific permease IIC component UlaA</fullName>
    </alternativeName>
</protein>
<feature type="transmembrane region" description="Helical" evidence="14">
    <location>
        <begin position="41"/>
        <end position="63"/>
    </location>
</feature>
<feature type="transmembrane region" description="Helical" evidence="14">
    <location>
        <begin position="373"/>
        <end position="394"/>
    </location>
</feature>
<evidence type="ECO:0000256" key="3">
    <source>
        <dbReference type="ARBA" id="ARBA00022448"/>
    </source>
</evidence>
<dbReference type="NCBIfam" id="NF006920">
    <property type="entry name" value="PRK09410.1-2"/>
    <property type="match status" value="1"/>
</dbReference>
<dbReference type="RefSeq" id="WP_132013727.1">
    <property type="nucleotide sequence ID" value="NZ_SLUN01000007.1"/>
</dbReference>
<comment type="function">
    <text evidence="10">The phosphoenolpyruvate-dependent sugar phosphotransferase system (sugar PTS), a major carbohydrate active transport system, catalyzes the phosphorylation of incoming sugar substrates concomitantly with their translocation across the cell membrane. The enzyme II UlaABC PTS system is involved in ascorbate transport.</text>
</comment>
<gene>
    <name evidence="15" type="ORF">EDC14_100743</name>
</gene>
<evidence type="ECO:0000256" key="13">
    <source>
        <dbReference type="ARBA" id="ARBA00042859"/>
    </source>
</evidence>
<dbReference type="GO" id="GO:0005886">
    <property type="term" value="C:plasma membrane"/>
    <property type="evidence" value="ECO:0007669"/>
    <property type="project" value="UniProtKB-SubCell"/>
</dbReference>
<dbReference type="InterPro" id="IPR004703">
    <property type="entry name" value="PTS_sugar-sp_permease"/>
</dbReference>
<evidence type="ECO:0000256" key="1">
    <source>
        <dbReference type="ARBA" id="ARBA00004651"/>
    </source>
</evidence>
<keyword evidence="7 14" id="KW-0812">Transmembrane</keyword>
<feature type="transmembrane region" description="Helical" evidence="14">
    <location>
        <begin position="261"/>
        <end position="281"/>
    </location>
</feature>
<keyword evidence="8 14" id="KW-1133">Transmembrane helix</keyword>
<evidence type="ECO:0000256" key="9">
    <source>
        <dbReference type="ARBA" id="ARBA00023136"/>
    </source>
</evidence>
<dbReference type="PANTHER" id="PTHR33843">
    <property type="entry name" value="ASCORBATE-SPECIFIC PTS SYSTEM EIIC COMPONENT"/>
    <property type="match status" value="1"/>
</dbReference>
<dbReference type="PANTHER" id="PTHR33843:SF4">
    <property type="entry name" value="ASCORBATE-SPECIFIC PTS SYSTEM EIIC COMPONENT"/>
    <property type="match status" value="1"/>
</dbReference>
<feature type="transmembrane region" description="Helical" evidence="14">
    <location>
        <begin position="93"/>
        <end position="114"/>
    </location>
</feature>
<feature type="transmembrane region" description="Helical" evidence="14">
    <location>
        <begin position="222"/>
        <end position="241"/>
    </location>
</feature>
<dbReference type="OrthoDB" id="9796178at2"/>
<proteinExistence type="inferred from homology"/>
<sequence>MAVLNFFINQIFREASLFLGIIALIGLLLQRKSFSDVMKGTFKTIIGVIILTQGVNILCSSMGPLGNAFSSLFKITSVSQLNPLGTDKFITQFGSQIGVAMLLAFLLNIAVARFTRIKNIFLTGHHLFWFAFIFVALGVEAGLKGAGLLWMSTLLLAVYIIFMPALIRPFVREVTGEDSFTLGHPTVGLSLVAGLLGKAFGNKARSTEDLKIPESLDFMREITITSSAVVFLVYLIVGFILGDQAAKLYSPDKNLVVYSLLQGVLFGAGLTVLLTGVRMMLSEIIPAFKGISDRWIPEAIPALDCPMLFPYAPNAVLIGFIVSMITSVITIVICGKLGVFAYAVLPLTITCFFEIGTAAIIGNGTGGARGAIIGSAVAGVLMILLVGFSIPFLQHTVADFQIIFGGNDFSLWAIIVGFVTRLLGMGA</sequence>
<evidence type="ECO:0000256" key="12">
    <source>
        <dbReference type="ARBA" id="ARBA00039702"/>
    </source>
</evidence>
<comment type="subunit">
    <text evidence="2">Homodimer.</text>
</comment>
<dbReference type="GO" id="GO:0009401">
    <property type="term" value="P:phosphoenolpyruvate-dependent sugar phosphotransferase system"/>
    <property type="evidence" value="ECO:0007669"/>
    <property type="project" value="UniProtKB-KW"/>
</dbReference>
<evidence type="ECO:0000313" key="15">
    <source>
        <dbReference type="EMBL" id="TCL71581.1"/>
    </source>
</evidence>
<evidence type="ECO:0000256" key="5">
    <source>
        <dbReference type="ARBA" id="ARBA00022597"/>
    </source>
</evidence>
<keyword evidence="4" id="KW-1003">Cell membrane</keyword>
<comment type="caution">
    <text evidence="15">The sequence shown here is derived from an EMBL/GenBank/DDBJ whole genome shotgun (WGS) entry which is preliminary data.</text>
</comment>
<keyword evidence="5" id="KW-0762">Sugar transport</keyword>
<accession>A0A4R1RXV9</accession>
<keyword evidence="6" id="KW-0598">Phosphotransferase system</keyword>
<keyword evidence="9 14" id="KW-0472">Membrane</keyword>
<evidence type="ECO:0000256" key="6">
    <source>
        <dbReference type="ARBA" id="ARBA00022683"/>
    </source>
</evidence>
<reference evidence="15 16" key="1">
    <citation type="submission" date="2019-03" db="EMBL/GenBank/DDBJ databases">
        <title>Genomic Encyclopedia of Type Strains, Phase IV (KMG-IV): sequencing the most valuable type-strain genomes for metagenomic binning, comparative biology and taxonomic classification.</title>
        <authorList>
            <person name="Goeker M."/>
        </authorList>
    </citation>
    <scope>NUCLEOTIDE SEQUENCE [LARGE SCALE GENOMIC DNA]</scope>
    <source>
        <strain evidence="15 16">LX-B</strain>
    </source>
</reference>
<organism evidence="15 16">
    <name type="scientific">Hydrogenispora ethanolica</name>
    <dbReference type="NCBI Taxonomy" id="1082276"/>
    <lineage>
        <taxon>Bacteria</taxon>
        <taxon>Bacillati</taxon>
        <taxon>Bacillota</taxon>
        <taxon>Hydrogenispora</taxon>
    </lineage>
</organism>
<name>A0A4R1RXV9_HYDET</name>
<feature type="transmembrane region" description="Helical" evidence="14">
    <location>
        <begin position="6"/>
        <end position="29"/>
    </location>
</feature>
<feature type="transmembrane region" description="Helical" evidence="14">
    <location>
        <begin position="339"/>
        <end position="361"/>
    </location>
</feature>
<evidence type="ECO:0000256" key="4">
    <source>
        <dbReference type="ARBA" id="ARBA00022475"/>
    </source>
</evidence>
<evidence type="ECO:0000256" key="2">
    <source>
        <dbReference type="ARBA" id="ARBA00011738"/>
    </source>
</evidence>
<feature type="transmembrane region" description="Helical" evidence="14">
    <location>
        <begin position="315"/>
        <end position="333"/>
    </location>
</feature>
<evidence type="ECO:0000256" key="8">
    <source>
        <dbReference type="ARBA" id="ARBA00022989"/>
    </source>
</evidence>
<evidence type="ECO:0000256" key="11">
    <source>
        <dbReference type="ARBA" id="ARBA00038218"/>
    </source>
</evidence>
<comment type="subcellular location">
    <subcellularLocation>
        <location evidence="1">Cell membrane</location>
        <topology evidence="1">Multi-pass membrane protein</topology>
    </subcellularLocation>
</comment>
<evidence type="ECO:0000256" key="10">
    <source>
        <dbReference type="ARBA" id="ARBA00037387"/>
    </source>
</evidence>
<evidence type="ECO:0000313" key="16">
    <source>
        <dbReference type="Proteomes" id="UP000295008"/>
    </source>
</evidence>
<evidence type="ECO:0000256" key="7">
    <source>
        <dbReference type="ARBA" id="ARBA00022692"/>
    </source>
</evidence>
<evidence type="ECO:0000256" key="14">
    <source>
        <dbReference type="SAM" id="Phobius"/>
    </source>
</evidence>
<dbReference type="Pfam" id="PF03611">
    <property type="entry name" value="EIIC-GAT"/>
    <property type="match status" value="1"/>
</dbReference>
<keyword evidence="3" id="KW-0813">Transport</keyword>
<dbReference type="AlphaFoldDB" id="A0A4R1RXV9"/>
<feature type="transmembrane region" description="Helical" evidence="14">
    <location>
        <begin position="149"/>
        <end position="167"/>
    </location>
</feature>
<feature type="transmembrane region" description="Helical" evidence="14">
    <location>
        <begin position="126"/>
        <end position="143"/>
    </location>
</feature>